<organism evidence="5 6">
    <name type="scientific">Nocardia arthritidis</name>
    <dbReference type="NCBI Taxonomy" id="228602"/>
    <lineage>
        <taxon>Bacteria</taxon>
        <taxon>Bacillati</taxon>
        <taxon>Actinomycetota</taxon>
        <taxon>Actinomycetes</taxon>
        <taxon>Mycobacteriales</taxon>
        <taxon>Nocardiaceae</taxon>
        <taxon>Nocardia</taxon>
    </lineage>
</organism>
<name>A0A6G9YG04_9NOCA</name>
<dbReference type="GO" id="GO:0016757">
    <property type="term" value="F:glycosyltransferase activity"/>
    <property type="evidence" value="ECO:0007669"/>
    <property type="project" value="UniProtKB-KW"/>
</dbReference>
<comment type="similarity">
    <text evidence="2">Belongs to the glycosyltransferase 2 family.</text>
</comment>
<evidence type="ECO:0000256" key="2">
    <source>
        <dbReference type="ARBA" id="ARBA00006739"/>
    </source>
</evidence>
<dbReference type="PANTHER" id="PTHR43179:SF12">
    <property type="entry name" value="GALACTOFURANOSYLTRANSFERASE GLFT2"/>
    <property type="match status" value="1"/>
</dbReference>
<dbReference type="InterPro" id="IPR029044">
    <property type="entry name" value="Nucleotide-diphossugar_trans"/>
</dbReference>
<keyword evidence="3" id="KW-0328">Glycosyltransferase</keyword>
<keyword evidence="4 5" id="KW-0808">Transferase</keyword>
<dbReference type="Proteomes" id="UP000503540">
    <property type="component" value="Chromosome"/>
</dbReference>
<evidence type="ECO:0000256" key="4">
    <source>
        <dbReference type="ARBA" id="ARBA00022679"/>
    </source>
</evidence>
<reference evidence="5 6" key="1">
    <citation type="journal article" date="2019" name="ACS Chem. Biol.">
        <title>Identification and Mobilization of a Cryptic Antibiotic Biosynthesis Gene Locus from a Human-Pathogenic Nocardia Isolate.</title>
        <authorList>
            <person name="Herisse M."/>
            <person name="Ishida K."/>
            <person name="Porter J.L."/>
            <person name="Howden B."/>
            <person name="Hertweck C."/>
            <person name="Stinear T.P."/>
            <person name="Pidot S.J."/>
        </authorList>
    </citation>
    <scope>NUCLEOTIDE SEQUENCE [LARGE SCALE GENOMIC DNA]</scope>
    <source>
        <strain evidence="5 6">AUSMDU00012717</strain>
    </source>
</reference>
<evidence type="ECO:0000256" key="3">
    <source>
        <dbReference type="ARBA" id="ARBA00022676"/>
    </source>
</evidence>
<comment type="pathway">
    <text evidence="1">Cell wall biogenesis; cell wall polysaccharide biosynthesis.</text>
</comment>
<evidence type="ECO:0000313" key="6">
    <source>
        <dbReference type="Proteomes" id="UP000503540"/>
    </source>
</evidence>
<dbReference type="EMBL" id="CP046172">
    <property type="protein sequence ID" value="QIS12151.1"/>
    <property type="molecule type" value="Genomic_DNA"/>
</dbReference>
<dbReference type="Gene3D" id="3.90.550.10">
    <property type="entry name" value="Spore Coat Polysaccharide Biosynthesis Protein SpsA, Chain A"/>
    <property type="match status" value="1"/>
</dbReference>
<dbReference type="RefSeq" id="WP_167474870.1">
    <property type="nucleotide sequence ID" value="NZ_CP046172.1"/>
</dbReference>
<keyword evidence="6" id="KW-1185">Reference proteome</keyword>
<protein>
    <submittedName>
        <fullName evidence="5">Glycosyltransferase</fullName>
    </submittedName>
</protein>
<evidence type="ECO:0000313" key="5">
    <source>
        <dbReference type="EMBL" id="QIS12151.1"/>
    </source>
</evidence>
<dbReference type="PANTHER" id="PTHR43179">
    <property type="entry name" value="RHAMNOSYLTRANSFERASE WBBL"/>
    <property type="match status" value="1"/>
</dbReference>
<dbReference type="AlphaFoldDB" id="A0A6G9YG04"/>
<evidence type="ECO:0000256" key="1">
    <source>
        <dbReference type="ARBA" id="ARBA00004776"/>
    </source>
</evidence>
<dbReference type="SUPFAM" id="SSF53448">
    <property type="entry name" value="Nucleotide-diphospho-sugar transferases"/>
    <property type="match status" value="1"/>
</dbReference>
<dbReference type="KEGG" id="nah:F5544_21440"/>
<gene>
    <name evidence="5" type="ORF">F5544_21440</name>
</gene>
<accession>A0A6G9YG04</accession>
<sequence length="311" mass="34290">MSWSAQSSYGVVIVAWCPSEDNIAHAISLTETGGQVCLVDNSPQPEPWYARVRDAGILLVVNRNRGGLGGGFNRGIDALFGRGADVVFILDQDSEVDGGYFADMLATPVPAESGRPYLVGPVPYDVETGVLLLGHRVAGAEQIAALANNGTIEVDFLVSSGTMITRRAWQAIGPFDERYVIDYLDWEFCHRAARRGVGLIVNADVLMRHRIGDIRLRTVLGMRMLVFGYAPIRRYYQTRNCVHFTTRHARERRSLLALNAFLVRNILSVLLFEPDKAHKLRAMAAGLADGVVGRLGHLAETRTQLAETSRR</sequence>
<proteinExistence type="inferred from homology"/>